<evidence type="ECO:0000313" key="5">
    <source>
        <dbReference type="EMBL" id="OGY83039.1"/>
    </source>
</evidence>
<proteinExistence type="inferred from homology"/>
<accession>A0A1G2B319</accession>
<dbReference type="PANTHER" id="PTHR43398">
    <property type="entry name" value="DOLICHOL-PHOSPHATE MANNOSYLTRANSFERASE SUBUNIT 1"/>
    <property type="match status" value="1"/>
</dbReference>
<dbReference type="CDD" id="cd06442">
    <property type="entry name" value="DPM1_like"/>
    <property type="match status" value="1"/>
</dbReference>
<dbReference type="EMBL" id="MHKE01000016">
    <property type="protein sequence ID" value="OGY83039.1"/>
    <property type="molecule type" value="Genomic_DNA"/>
</dbReference>
<dbReference type="GO" id="GO:0009247">
    <property type="term" value="P:glycolipid biosynthetic process"/>
    <property type="evidence" value="ECO:0007669"/>
    <property type="project" value="TreeGrafter"/>
</dbReference>
<dbReference type="InterPro" id="IPR029044">
    <property type="entry name" value="Nucleotide-diphossugar_trans"/>
</dbReference>
<organism evidence="5 6">
    <name type="scientific">Candidatus Kerfeldbacteria bacterium RIFCSPLOWO2_01_FULL_48_11</name>
    <dbReference type="NCBI Taxonomy" id="1798543"/>
    <lineage>
        <taxon>Bacteria</taxon>
        <taxon>Candidatus Kerfeldiibacteriota</taxon>
    </lineage>
</organism>
<dbReference type="SUPFAM" id="SSF53448">
    <property type="entry name" value="Nucleotide-diphospho-sugar transferases"/>
    <property type="match status" value="1"/>
</dbReference>
<comment type="caution">
    <text evidence="5">The sequence shown here is derived from an EMBL/GenBank/DDBJ whole genome shotgun (WGS) entry which is preliminary data.</text>
</comment>
<dbReference type="InterPro" id="IPR039528">
    <property type="entry name" value="DPM1-like"/>
</dbReference>
<feature type="domain" description="Glycosyltransferase 2-like" evidence="4">
    <location>
        <begin position="5"/>
        <end position="169"/>
    </location>
</feature>
<evidence type="ECO:0000259" key="4">
    <source>
        <dbReference type="Pfam" id="PF00535"/>
    </source>
</evidence>
<evidence type="ECO:0000256" key="1">
    <source>
        <dbReference type="ARBA" id="ARBA00006739"/>
    </source>
</evidence>
<dbReference type="STRING" id="1798543.A2898_00765"/>
<dbReference type="PANTHER" id="PTHR43398:SF1">
    <property type="entry name" value="DOLICHOL-PHOSPHATE MANNOSYLTRANSFERASE SUBUNIT 1"/>
    <property type="match status" value="1"/>
</dbReference>
<evidence type="ECO:0000256" key="3">
    <source>
        <dbReference type="ARBA" id="ARBA00022679"/>
    </source>
</evidence>
<dbReference type="Pfam" id="PF00535">
    <property type="entry name" value="Glycos_transf_2"/>
    <property type="match status" value="1"/>
</dbReference>
<dbReference type="GO" id="GO:0016020">
    <property type="term" value="C:membrane"/>
    <property type="evidence" value="ECO:0007669"/>
    <property type="project" value="GOC"/>
</dbReference>
<reference evidence="5 6" key="1">
    <citation type="journal article" date="2016" name="Nat. Commun.">
        <title>Thousands of microbial genomes shed light on interconnected biogeochemical processes in an aquifer system.</title>
        <authorList>
            <person name="Anantharaman K."/>
            <person name="Brown C.T."/>
            <person name="Hug L.A."/>
            <person name="Sharon I."/>
            <person name="Castelle C.J."/>
            <person name="Probst A.J."/>
            <person name="Thomas B.C."/>
            <person name="Singh A."/>
            <person name="Wilkins M.J."/>
            <person name="Karaoz U."/>
            <person name="Brodie E.L."/>
            <person name="Williams K.H."/>
            <person name="Hubbard S.S."/>
            <person name="Banfield J.F."/>
        </authorList>
    </citation>
    <scope>NUCLEOTIDE SEQUENCE [LARGE SCALE GENOMIC DNA]</scope>
</reference>
<dbReference type="Proteomes" id="UP000179164">
    <property type="component" value="Unassembled WGS sequence"/>
</dbReference>
<dbReference type="GO" id="GO:0004582">
    <property type="term" value="F:dolichyl-phosphate beta-D-mannosyltransferase activity"/>
    <property type="evidence" value="ECO:0007669"/>
    <property type="project" value="InterPro"/>
</dbReference>
<comment type="similarity">
    <text evidence="1">Belongs to the glycosyltransferase 2 family.</text>
</comment>
<dbReference type="AlphaFoldDB" id="A0A1G2B319"/>
<dbReference type="Gene3D" id="3.90.550.10">
    <property type="entry name" value="Spore Coat Polysaccharide Biosynthesis Protein SpsA, Chain A"/>
    <property type="match status" value="1"/>
</dbReference>
<name>A0A1G2B319_9BACT</name>
<evidence type="ECO:0000256" key="2">
    <source>
        <dbReference type="ARBA" id="ARBA00022676"/>
    </source>
</evidence>
<evidence type="ECO:0000313" key="6">
    <source>
        <dbReference type="Proteomes" id="UP000179164"/>
    </source>
</evidence>
<gene>
    <name evidence="5" type="ORF">A2898_00765</name>
</gene>
<keyword evidence="2" id="KW-0328">Glycosyltransferase</keyword>
<dbReference type="FunFam" id="3.90.550.10:FF:000122">
    <property type="entry name" value="Dolichol-phosphate mannosyltransferase subunit 1"/>
    <property type="match status" value="1"/>
</dbReference>
<sequence>MRVFILIPTYNEAENIERLIDEIFHLRIDVELQVVVVDDASPDGTGYLVERLRKTRSALFCIHRTGKRGLGSAIREGCAYAVGEGADGIITMDADFSHHPKYIFSLIEASRHADLVIGSRYVAGGSETGWSWQRKVLSRGANVLARTLLGLHIHDATAGFRYYSRHVFSRVPIQSLQSDGYSFQVEMVFACHRAGLTISEVPICFENRRLGASKISRREVWNGAGTILRLFLRRFK</sequence>
<dbReference type="InterPro" id="IPR001173">
    <property type="entry name" value="Glyco_trans_2-like"/>
</dbReference>
<keyword evidence="3" id="KW-0808">Transferase</keyword>
<protein>
    <recommendedName>
        <fullName evidence="4">Glycosyltransferase 2-like domain-containing protein</fullName>
    </recommendedName>
</protein>